<reference evidence="1 2" key="1">
    <citation type="submission" date="2023-11" db="EMBL/GenBank/DDBJ databases">
        <title>Genome sequence of Microbacterium rhizosphaerae KACC 19337.</title>
        <authorList>
            <person name="Choi H."/>
            <person name="Kim S."/>
            <person name="Kim Y."/>
            <person name="Kwon S.-W."/>
            <person name="Heo J."/>
        </authorList>
    </citation>
    <scope>NUCLEOTIDE SEQUENCE [LARGE SCALE GENOMIC DNA]</scope>
    <source>
        <strain evidence="1 2">KACC 19337</strain>
    </source>
</reference>
<gene>
    <name evidence="1" type="ORF">SM116_08125</name>
</gene>
<evidence type="ECO:0008006" key="3">
    <source>
        <dbReference type="Google" id="ProtNLM"/>
    </source>
</evidence>
<keyword evidence="2" id="KW-1185">Reference proteome</keyword>
<dbReference type="Proteomes" id="UP001323798">
    <property type="component" value="Chromosome"/>
</dbReference>
<accession>A0ABZ0SSY6</accession>
<protein>
    <recommendedName>
        <fullName evidence="3">DNA mismatch repair protein</fullName>
    </recommendedName>
</protein>
<proteinExistence type="predicted"/>
<evidence type="ECO:0000313" key="2">
    <source>
        <dbReference type="Proteomes" id="UP001323798"/>
    </source>
</evidence>
<sequence length="86" mass="9560">MIERAILPDETLALERSVGVRAVHVAQGRWRMVDAAGRALGHVTTDASPAGIRYRAQRFHAPTRVFRDVGLFWSADDAVAALRYSR</sequence>
<dbReference type="RefSeq" id="WP_320944131.1">
    <property type="nucleotide sequence ID" value="NZ_BAABEU010000007.1"/>
</dbReference>
<name>A0ABZ0SSY6_9MICO</name>
<dbReference type="EMBL" id="CP139368">
    <property type="protein sequence ID" value="WPR91431.1"/>
    <property type="molecule type" value="Genomic_DNA"/>
</dbReference>
<evidence type="ECO:0000313" key="1">
    <source>
        <dbReference type="EMBL" id="WPR91431.1"/>
    </source>
</evidence>
<organism evidence="1 2">
    <name type="scientific">Microbacterium rhizosphaerae</name>
    <dbReference type="NCBI Taxonomy" id="1678237"/>
    <lineage>
        <taxon>Bacteria</taxon>
        <taxon>Bacillati</taxon>
        <taxon>Actinomycetota</taxon>
        <taxon>Actinomycetes</taxon>
        <taxon>Micrococcales</taxon>
        <taxon>Microbacteriaceae</taxon>
        <taxon>Microbacterium</taxon>
    </lineage>
</organism>